<organism evidence="3 4">
    <name type="scientific">Beutenbergia cavernae (strain ATCC BAA-8 / DSM 12333 / CCUG 43141 / JCM 11478 / NBRC 16432 / NCIMB 13614 / HKI 0122)</name>
    <dbReference type="NCBI Taxonomy" id="471853"/>
    <lineage>
        <taxon>Bacteria</taxon>
        <taxon>Bacillati</taxon>
        <taxon>Actinomycetota</taxon>
        <taxon>Actinomycetes</taxon>
        <taxon>Micrococcales</taxon>
        <taxon>Beutenbergiaceae</taxon>
        <taxon>Beutenbergia</taxon>
    </lineage>
</organism>
<dbReference type="EMBL" id="CP001618">
    <property type="protein sequence ID" value="ACQ81426.1"/>
    <property type="molecule type" value="Genomic_DNA"/>
</dbReference>
<keyword evidence="4" id="KW-1185">Reference proteome</keyword>
<sequence>MSPLRTTDVGAELFVREVEITRELLVRYAGASGDVNAIHYNDAVAEAAGLPGVIAHGMLTMGLAGSALTDWLAGLDDDGVARVVRYGVRFSRPIVVPALGSTTLVVTGTLGARDDEAGTARVDLRAVCDGVTVLGKAQATITL</sequence>
<dbReference type="STRING" id="471853.Bcav_3182"/>
<dbReference type="AlphaFoldDB" id="C5C0N0"/>
<dbReference type="InterPro" id="IPR002539">
    <property type="entry name" value="MaoC-like_dom"/>
</dbReference>
<dbReference type="SUPFAM" id="SSF54637">
    <property type="entry name" value="Thioesterase/thiol ester dehydrase-isomerase"/>
    <property type="match status" value="1"/>
</dbReference>
<evidence type="ECO:0000313" key="3">
    <source>
        <dbReference type="EMBL" id="ACQ81426.1"/>
    </source>
</evidence>
<dbReference type="PANTHER" id="PTHR43841:SF3">
    <property type="entry name" value="(3R)-HYDROXYACYL-ACP DEHYDRATASE SUBUNIT HADB"/>
    <property type="match status" value="1"/>
</dbReference>
<comment type="similarity">
    <text evidence="1">Belongs to the enoyl-CoA hydratase/isomerase family.</text>
</comment>
<evidence type="ECO:0000259" key="2">
    <source>
        <dbReference type="Pfam" id="PF01575"/>
    </source>
</evidence>
<name>C5C0N0_BEUC1</name>
<evidence type="ECO:0000256" key="1">
    <source>
        <dbReference type="ARBA" id="ARBA00005254"/>
    </source>
</evidence>
<dbReference type="Gene3D" id="3.10.129.10">
    <property type="entry name" value="Hotdog Thioesterase"/>
    <property type="match status" value="1"/>
</dbReference>
<accession>C5C0N0</accession>
<evidence type="ECO:0000313" key="4">
    <source>
        <dbReference type="Proteomes" id="UP000007962"/>
    </source>
</evidence>
<gene>
    <name evidence="3" type="ordered locus">Bcav_3182</name>
</gene>
<feature type="domain" description="MaoC-like" evidence="2">
    <location>
        <begin position="14"/>
        <end position="122"/>
    </location>
</feature>
<dbReference type="Proteomes" id="UP000007962">
    <property type="component" value="Chromosome"/>
</dbReference>
<protein>
    <submittedName>
        <fullName evidence="3">MaoC domain protein dehydratase</fullName>
    </submittedName>
</protein>
<dbReference type="KEGG" id="bcv:Bcav_3182"/>
<proteinExistence type="inferred from homology"/>
<dbReference type="InterPro" id="IPR029069">
    <property type="entry name" value="HotDog_dom_sf"/>
</dbReference>
<reference evidence="3 4" key="1">
    <citation type="journal article" date="2009" name="Stand. Genomic Sci.">
        <title>Complete genome sequence of Beutenbergia cavernae type strain (HKI 0122).</title>
        <authorList>
            <person name="Land M."/>
            <person name="Pukall R."/>
            <person name="Abt B."/>
            <person name="Goker M."/>
            <person name="Rohde M."/>
            <person name="Glavina Del Rio T."/>
            <person name="Tice H."/>
            <person name="Copeland A."/>
            <person name="Cheng J.F."/>
            <person name="Lucas S."/>
            <person name="Chen F."/>
            <person name="Nolan M."/>
            <person name="Bruce D."/>
            <person name="Goodwin L."/>
            <person name="Pitluck S."/>
            <person name="Ivanova N."/>
            <person name="Mavromatis K."/>
            <person name="Ovchinnikova G."/>
            <person name="Pati A."/>
            <person name="Chen A."/>
            <person name="Palaniappan K."/>
            <person name="Hauser L."/>
            <person name="Chang Y.J."/>
            <person name="Jefferies C.C."/>
            <person name="Saunders E."/>
            <person name="Brettin T."/>
            <person name="Detter J.C."/>
            <person name="Han C."/>
            <person name="Chain P."/>
            <person name="Bristow J."/>
            <person name="Eisen J.A."/>
            <person name="Markowitz V."/>
            <person name="Hugenholtz P."/>
            <person name="Kyrpides N.C."/>
            <person name="Klenk H.P."/>
            <person name="Lapidus A."/>
        </authorList>
    </citation>
    <scope>NUCLEOTIDE SEQUENCE [LARGE SCALE GENOMIC DNA]</scope>
    <source>
        <strain evidence="4">ATCC BAA-8 / DSM 12333 / NBRC 16432</strain>
    </source>
</reference>
<dbReference type="HOGENOM" id="CLU_094876_4_1_11"/>
<dbReference type="PANTHER" id="PTHR43841">
    <property type="entry name" value="3-HYDROXYACYL-THIOESTER DEHYDRATASE HTDX-RELATED"/>
    <property type="match status" value="1"/>
</dbReference>
<dbReference type="eggNOG" id="COG2030">
    <property type="taxonomic scope" value="Bacteria"/>
</dbReference>
<dbReference type="RefSeq" id="WP_015883666.1">
    <property type="nucleotide sequence ID" value="NC_012669.1"/>
</dbReference>
<dbReference type="Pfam" id="PF01575">
    <property type="entry name" value="MaoC_dehydratas"/>
    <property type="match status" value="1"/>
</dbReference>